<protein>
    <submittedName>
        <fullName evidence="1">Uncharacterized protein</fullName>
    </submittedName>
</protein>
<proteinExistence type="predicted"/>
<dbReference type="InterPro" id="IPR011990">
    <property type="entry name" value="TPR-like_helical_dom_sf"/>
</dbReference>
<sequence length="163" mass="18965">MGMSLSIKRERDSRAEYELGIAFFRKKQWRTASRHFAQAERKCTRSDTHLQCYKSWHGVSLVYSGDVSGLNLCRHAASNEHIDATVFQNLTLAELKLRHRKRACATLKRGLAIDPKHRGLLKLYKNMGTRRQPSLIFLDRNNPINKWLGKMTYRRANPPATRR</sequence>
<dbReference type="AlphaFoldDB" id="A0A3B0Z6B5"/>
<dbReference type="SUPFAM" id="SSF48452">
    <property type="entry name" value="TPR-like"/>
    <property type="match status" value="1"/>
</dbReference>
<name>A0A3B0Z6B5_9ZZZZ</name>
<dbReference type="EMBL" id="UOFN01000071">
    <property type="protein sequence ID" value="VAW76914.1"/>
    <property type="molecule type" value="Genomic_DNA"/>
</dbReference>
<organism evidence="1">
    <name type="scientific">hydrothermal vent metagenome</name>
    <dbReference type="NCBI Taxonomy" id="652676"/>
    <lineage>
        <taxon>unclassified sequences</taxon>
        <taxon>metagenomes</taxon>
        <taxon>ecological metagenomes</taxon>
    </lineage>
</organism>
<accession>A0A3B0Z6B5</accession>
<dbReference type="Gene3D" id="1.25.40.10">
    <property type="entry name" value="Tetratricopeptide repeat domain"/>
    <property type="match status" value="1"/>
</dbReference>
<reference evidence="1" key="1">
    <citation type="submission" date="2018-06" db="EMBL/GenBank/DDBJ databases">
        <authorList>
            <person name="Zhirakovskaya E."/>
        </authorList>
    </citation>
    <scope>NUCLEOTIDE SEQUENCE</scope>
</reference>
<evidence type="ECO:0000313" key="1">
    <source>
        <dbReference type="EMBL" id="VAW76914.1"/>
    </source>
</evidence>
<gene>
    <name evidence="1" type="ORF">MNBD_GAMMA15-959</name>
</gene>